<dbReference type="GO" id="GO:0016746">
    <property type="term" value="F:acyltransferase activity"/>
    <property type="evidence" value="ECO:0007669"/>
    <property type="project" value="UniProtKB-KW"/>
</dbReference>
<dbReference type="EC" id="2.3.1.-" evidence="3"/>
<organism evidence="3 4">
    <name type="scientific">Phenylobacterium ferrooxidans</name>
    <dbReference type="NCBI Taxonomy" id="2982689"/>
    <lineage>
        <taxon>Bacteria</taxon>
        <taxon>Pseudomonadati</taxon>
        <taxon>Pseudomonadota</taxon>
        <taxon>Alphaproteobacteria</taxon>
        <taxon>Caulobacterales</taxon>
        <taxon>Caulobacteraceae</taxon>
        <taxon>Phenylobacterium</taxon>
    </lineage>
</organism>
<evidence type="ECO:0000259" key="2">
    <source>
        <dbReference type="Pfam" id="PF13480"/>
    </source>
</evidence>
<feature type="region of interest" description="Disordered" evidence="1">
    <location>
        <begin position="421"/>
        <end position="444"/>
    </location>
</feature>
<proteinExistence type="predicted"/>
<gene>
    <name evidence="3" type="ORF">OCL97_10435</name>
</gene>
<dbReference type="Pfam" id="PF13480">
    <property type="entry name" value="Acetyltransf_6"/>
    <property type="match status" value="1"/>
</dbReference>
<name>A0ABW6CU31_9CAUL</name>
<dbReference type="InterPro" id="IPR016181">
    <property type="entry name" value="Acyl_CoA_acyltransferase"/>
</dbReference>
<evidence type="ECO:0000313" key="3">
    <source>
        <dbReference type="EMBL" id="MFD3264373.1"/>
    </source>
</evidence>
<sequence>MIKTSAASDAPIVRKQILGLWIQNSPGPTWTLAGMHSLGSYTGSEFMMRADTLHPCDLTMEDREAWRTLCASSPAFSSPLLGPDFAIYVGRFRADALVTIWRTPTSNGAERPVAFLPHHRRLGGAAYPLGAPLGDYHGPVAIEGFDLGSALQVAGLAAYRFTSTIGLPPAADLREGFLIEVDGPAEVFLETLRQLRPKSFKNYRRLGHGLERTFGPLRVAPVTDKVVFDTLLDWKRQQLARTGAFDFLRPAWVNGLLQGLFDDGDPAFGGLLIGLYAGERLVAGHFGLRAGDIYHPWIASTDPDLADWAPGHVFLMHAIEAMPRLGLRTYDLGPGHEHYKRLYSLSSRSVTSGVHFAAGEAGTVMRTAEQAWVMAGAKGRGMVGRLHRRLEVISASEPTVLGRLQGYADTVAIAAMRTHSALGKTRSEPTSDLTSIARPDTRAG</sequence>
<keyword evidence="4" id="KW-1185">Reference proteome</keyword>
<evidence type="ECO:0000256" key="1">
    <source>
        <dbReference type="SAM" id="MobiDB-lite"/>
    </source>
</evidence>
<protein>
    <submittedName>
        <fullName evidence="3">GNAT family N-acetyltransferase</fullName>
        <ecNumber evidence="3">2.3.1.-</ecNumber>
    </submittedName>
</protein>
<feature type="domain" description="BioF2-like acetyltransferase" evidence="2">
    <location>
        <begin position="200"/>
        <end position="341"/>
    </location>
</feature>
<dbReference type="InterPro" id="IPR038740">
    <property type="entry name" value="BioF2-like_GNAT_dom"/>
</dbReference>
<comment type="caution">
    <text evidence="3">The sequence shown here is derived from an EMBL/GenBank/DDBJ whole genome shotgun (WGS) entry which is preliminary data.</text>
</comment>
<reference evidence="3 4" key="1">
    <citation type="submission" date="2022-09" db="EMBL/GenBank/DDBJ databases">
        <title>New species of Phenylobacterium.</title>
        <authorList>
            <person name="Mieszkin S."/>
        </authorList>
    </citation>
    <scope>NUCLEOTIDE SEQUENCE [LARGE SCALE GENOMIC DNA]</scope>
    <source>
        <strain evidence="3 4">HK31-G</strain>
    </source>
</reference>
<keyword evidence="3" id="KW-0808">Transferase</keyword>
<keyword evidence="3" id="KW-0012">Acyltransferase</keyword>
<accession>A0ABW6CU31</accession>
<evidence type="ECO:0000313" key="4">
    <source>
        <dbReference type="Proteomes" id="UP001598130"/>
    </source>
</evidence>
<dbReference type="SUPFAM" id="SSF55729">
    <property type="entry name" value="Acyl-CoA N-acyltransferases (Nat)"/>
    <property type="match status" value="1"/>
</dbReference>
<dbReference type="EMBL" id="JAOTJD010000017">
    <property type="protein sequence ID" value="MFD3264373.1"/>
    <property type="molecule type" value="Genomic_DNA"/>
</dbReference>
<dbReference type="Proteomes" id="UP001598130">
    <property type="component" value="Unassembled WGS sequence"/>
</dbReference>